<reference evidence="2" key="2">
    <citation type="submission" date="2023-05" db="EMBL/GenBank/DDBJ databases">
        <authorList>
            <consortium name="Lawrence Berkeley National Laboratory"/>
            <person name="Steindorff A."/>
            <person name="Hensen N."/>
            <person name="Bonometti L."/>
            <person name="Westerberg I."/>
            <person name="Brannstrom I.O."/>
            <person name="Guillou S."/>
            <person name="Cros-Aarteil S."/>
            <person name="Calhoun S."/>
            <person name="Haridas S."/>
            <person name="Kuo A."/>
            <person name="Mondo S."/>
            <person name="Pangilinan J."/>
            <person name="Riley R."/>
            <person name="Labutti K."/>
            <person name="Andreopoulos B."/>
            <person name="Lipzen A."/>
            <person name="Chen C."/>
            <person name="Yanf M."/>
            <person name="Daum C."/>
            <person name="Ng V."/>
            <person name="Clum A."/>
            <person name="Ohm R."/>
            <person name="Martin F."/>
            <person name="Silar P."/>
            <person name="Natvig D."/>
            <person name="Lalanne C."/>
            <person name="Gautier V."/>
            <person name="Ament-Velasquez S.L."/>
            <person name="Kruys A."/>
            <person name="Hutchinson M.I."/>
            <person name="Powell A.J."/>
            <person name="Barry K."/>
            <person name="Miller A.N."/>
            <person name="Grigoriev I.V."/>
            <person name="Debuchy R."/>
            <person name="Gladieux P."/>
            <person name="Thoren M.H."/>
            <person name="Johannesson H."/>
        </authorList>
    </citation>
    <scope>NUCLEOTIDE SEQUENCE</scope>
    <source>
        <strain evidence="2">CBS 990.96</strain>
    </source>
</reference>
<dbReference type="Proteomes" id="UP001301958">
    <property type="component" value="Unassembled WGS sequence"/>
</dbReference>
<proteinExistence type="predicted"/>
<feature type="compositionally biased region" description="Acidic residues" evidence="1">
    <location>
        <begin position="173"/>
        <end position="192"/>
    </location>
</feature>
<feature type="compositionally biased region" description="Basic and acidic residues" evidence="1">
    <location>
        <begin position="1"/>
        <end position="20"/>
    </location>
</feature>
<organism evidence="2 3">
    <name type="scientific">Podospora fimiseda</name>
    <dbReference type="NCBI Taxonomy" id="252190"/>
    <lineage>
        <taxon>Eukaryota</taxon>
        <taxon>Fungi</taxon>
        <taxon>Dikarya</taxon>
        <taxon>Ascomycota</taxon>
        <taxon>Pezizomycotina</taxon>
        <taxon>Sordariomycetes</taxon>
        <taxon>Sordariomycetidae</taxon>
        <taxon>Sordariales</taxon>
        <taxon>Podosporaceae</taxon>
        <taxon>Podospora</taxon>
    </lineage>
</organism>
<feature type="compositionally biased region" description="Polar residues" evidence="1">
    <location>
        <begin position="228"/>
        <end position="243"/>
    </location>
</feature>
<feature type="compositionally biased region" description="Basic and acidic residues" evidence="1">
    <location>
        <begin position="100"/>
        <end position="109"/>
    </location>
</feature>
<feature type="compositionally biased region" description="Acidic residues" evidence="1">
    <location>
        <begin position="28"/>
        <end position="61"/>
    </location>
</feature>
<evidence type="ECO:0000256" key="1">
    <source>
        <dbReference type="SAM" id="MobiDB-lite"/>
    </source>
</evidence>
<reference evidence="2" key="1">
    <citation type="journal article" date="2023" name="Mol. Phylogenet. Evol.">
        <title>Genome-scale phylogeny and comparative genomics of the fungal order Sordariales.</title>
        <authorList>
            <person name="Hensen N."/>
            <person name="Bonometti L."/>
            <person name="Westerberg I."/>
            <person name="Brannstrom I.O."/>
            <person name="Guillou S."/>
            <person name="Cros-Aarteil S."/>
            <person name="Calhoun S."/>
            <person name="Haridas S."/>
            <person name="Kuo A."/>
            <person name="Mondo S."/>
            <person name="Pangilinan J."/>
            <person name="Riley R."/>
            <person name="LaButti K."/>
            <person name="Andreopoulos B."/>
            <person name="Lipzen A."/>
            <person name="Chen C."/>
            <person name="Yan M."/>
            <person name="Daum C."/>
            <person name="Ng V."/>
            <person name="Clum A."/>
            <person name="Steindorff A."/>
            <person name="Ohm R.A."/>
            <person name="Martin F."/>
            <person name="Silar P."/>
            <person name="Natvig D.O."/>
            <person name="Lalanne C."/>
            <person name="Gautier V."/>
            <person name="Ament-Velasquez S.L."/>
            <person name="Kruys A."/>
            <person name="Hutchinson M.I."/>
            <person name="Powell A.J."/>
            <person name="Barry K."/>
            <person name="Miller A.N."/>
            <person name="Grigoriev I.V."/>
            <person name="Debuchy R."/>
            <person name="Gladieux P."/>
            <person name="Hiltunen Thoren M."/>
            <person name="Johannesson H."/>
        </authorList>
    </citation>
    <scope>NUCLEOTIDE SEQUENCE</scope>
    <source>
        <strain evidence="2">CBS 990.96</strain>
    </source>
</reference>
<comment type="caution">
    <text evidence="2">The sequence shown here is derived from an EMBL/GenBank/DDBJ whole genome shotgun (WGS) entry which is preliminary data.</text>
</comment>
<gene>
    <name evidence="2" type="ORF">QBC38DRAFT_473936</name>
</gene>
<sequence>MREEKREAEEHAEAMRREALAQELAAAAEEEAEEAEQEGDIMDEGEEGPRDLDEDIPDADDAGFGYDGVSDEEEEETEEETEQEDDSSSEEEEGDISLTEARRERREMANRMASIRATEERMREIIAQQQHNQQVGHGVGEEEEIDEESLLNPGRGSNMLEEEDLVNFHRENEVEDGEDMDMDADLDDDVPEGADLSGFNESGVGYEHTDSEVSLSSDEGTGHHHNQSHLSYASRRSSGVQWSSRRRSGNLMRGNNPRSSLDISGFLSVDESSNIGSSPQVDRRTSRYG</sequence>
<feature type="region of interest" description="Disordered" evidence="1">
    <location>
        <begin position="1"/>
        <end position="111"/>
    </location>
</feature>
<name>A0AAN7BT80_9PEZI</name>
<protein>
    <submittedName>
        <fullName evidence="2">Uncharacterized protein</fullName>
    </submittedName>
</protein>
<feature type="compositionally biased region" description="Polar residues" evidence="1">
    <location>
        <begin position="270"/>
        <end position="280"/>
    </location>
</feature>
<feature type="region of interest" description="Disordered" evidence="1">
    <location>
        <begin position="170"/>
        <end position="289"/>
    </location>
</feature>
<feature type="compositionally biased region" description="Acidic residues" evidence="1">
    <location>
        <begin position="69"/>
        <end position="95"/>
    </location>
</feature>
<feature type="region of interest" description="Disordered" evidence="1">
    <location>
        <begin position="129"/>
        <end position="158"/>
    </location>
</feature>
<dbReference type="EMBL" id="MU865313">
    <property type="protein sequence ID" value="KAK4228982.1"/>
    <property type="molecule type" value="Genomic_DNA"/>
</dbReference>
<dbReference type="AlphaFoldDB" id="A0AAN7BT80"/>
<evidence type="ECO:0000313" key="3">
    <source>
        <dbReference type="Proteomes" id="UP001301958"/>
    </source>
</evidence>
<keyword evidence="3" id="KW-1185">Reference proteome</keyword>
<accession>A0AAN7BT80</accession>
<evidence type="ECO:0000313" key="2">
    <source>
        <dbReference type="EMBL" id="KAK4228982.1"/>
    </source>
</evidence>